<evidence type="ECO:0000259" key="3">
    <source>
        <dbReference type="PROSITE" id="PS51797"/>
    </source>
</evidence>
<dbReference type="InterPro" id="IPR011057">
    <property type="entry name" value="Mss4-like_sf"/>
</dbReference>
<comment type="similarity">
    <text evidence="2">Belongs to the TCTP family.</text>
</comment>
<dbReference type="GO" id="GO:0005737">
    <property type="term" value="C:cytoplasm"/>
    <property type="evidence" value="ECO:0007669"/>
    <property type="project" value="TreeGrafter"/>
</dbReference>
<dbReference type="InterPro" id="IPR018105">
    <property type="entry name" value="Translational_control_tumour_p"/>
</dbReference>
<dbReference type="PROSITE" id="PS51797">
    <property type="entry name" value="TCTP_3"/>
    <property type="match status" value="1"/>
</dbReference>
<dbReference type="Proteomes" id="UP000789342">
    <property type="component" value="Unassembled WGS sequence"/>
</dbReference>
<dbReference type="AlphaFoldDB" id="A0A9N9NAX1"/>
<comment type="caution">
    <text evidence="4">The sequence shown here is derived from an EMBL/GenBank/DDBJ whole genome shotgun (WGS) entry which is preliminary data.</text>
</comment>
<dbReference type="PROSITE" id="PS01003">
    <property type="entry name" value="TCTP_2"/>
    <property type="match status" value="1"/>
</dbReference>
<evidence type="ECO:0000256" key="1">
    <source>
        <dbReference type="ARBA" id="ARBA00014759"/>
    </source>
</evidence>
<organism evidence="4 5">
    <name type="scientific">Acaulospora morrowiae</name>
    <dbReference type="NCBI Taxonomy" id="94023"/>
    <lineage>
        <taxon>Eukaryota</taxon>
        <taxon>Fungi</taxon>
        <taxon>Fungi incertae sedis</taxon>
        <taxon>Mucoromycota</taxon>
        <taxon>Glomeromycotina</taxon>
        <taxon>Glomeromycetes</taxon>
        <taxon>Diversisporales</taxon>
        <taxon>Acaulosporaceae</taxon>
        <taxon>Acaulospora</taxon>
    </lineage>
</organism>
<dbReference type="Gene3D" id="2.170.150.10">
    <property type="entry name" value="Metal Binding Protein, Guanine Nucleotide Exchange Factor, Chain A"/>
    <property type="match status" value="1"/>
</dbReference>
<proteinExistence type="inferred from homology"/>
<dbReference type="SUPFAM" id="SSF51316">
    <property type="entry name" value="Mss4-like"/>
    <property type="match status" value="1"/>
</dbReference>
<dbReference type="PANTHER" id="PTHR11991:SF0">
    <property type="entry name" value="TRANSLATIONALLY-CONTROLLED TUMOR PROTEIN"/>
    <property type="match status" value="1"/>
</dbReference>
<dbReference type="FunFam" id="2.170.150.10:FF:000002">
    <property type="entry name" value="Translationally-controlled tumor protein homolog"/>
    <property type="match status" value="1"/>
</dbReference>
<dbReference type="PRINTS" id="PR01653">
    <property type="entry name" value="TCTPROTEIN"/>
</dbReference>
<dbReference type="EMBL" id="CAJVPV010022271">
    <property type="protein sequence ID" value="CAG8720380.1"/>
    <property type="molecule type" value="Genomic_DNA"/>
</dbReference>
<sequence>VSLYTLHSSFKMIIYRDIISGDEFGSDAYPVKVVDDVAFEIDCQMITVKEGVDVDIGANPSEEETEETLEEGTIQVNNVVHAFRLQETSFDKRAYQTYLKSYMKKLAEQVQCKPDVDMNEWKKKINAFSKKILDNFSDYQFYIGESFNQDGMVALLNYREDQITPYLTMFKDGLKEEKV</sequence>
<name>A0A9N9NAX1_9GLOM</name>
<dbReference type="GO" id="GO:0005509">
    <property type="term" value="F:calcium ion binding"/>
    <property type="evidence" value="ECO:0007669"/>
    <property type="project" value="TreeGrafter"/>
</dbReference>
<dbReference type="InterPro" id="IPR011323">
    <property type="entry name" value="Mss4/transl-control_tumour"/>
</dbReference>
<gene>
    <name evidence="4" type="ORF">AMORRO_LOCUS13301</name>
</gene>
<feature type="non-terminal residue" evidence="4">
    <location>
        <position position="179"/>
    </location>
</feature>
<evidence type="ECO:0000313" key="4">
    <source>
        <dbReference type="EMBL" id="CAG8720380.1"/>
    </source>
</evidence>
<keyword evidence="5" id="KW-1185">Reference proteome</keyword>
<accession>A0A9N9NAX1</accession>
<protein>
    <recommendedName>
        <fullName evidence="1">Translationally-controlled tumor protein homolog</fullName>
    </recommendedName>
</protein>
<dbReference type="PANTHER" id="PTHR11991">
    <property type="entry name" value="TRANSLATIONALLY CONTROLLED TUMOR PROTEIN-RELATED"/>
    <property type="match status" value="1"/>
</dbReference>
<feature type="non-terminal residue" evidence="4">
    <location>
        <position position="1"/>
    </location>
</feature>
<dbReference type="InterPro" id="IPR018103">
    <property type="entry name" value="Translation_control_tumour_CS"/>
</dbReference>
<dbReference type="Pfam" id="PF00838">
    <property type="entry name" value="TCTP"/>
    <property type="match status" value="1"/>
</dbReference>
<reference evidence="4" key="1">
    <citation type="submission" date="2021-06" db="EMBL/GenBank/DDBJ databases">
        <authorList>
            <person name="Kallberg Y."/>
            <person name="Tangrot J."/>
            <person name="Rosling A."/>
        </authorList>
    </citation>
    <scope>NUCLEOTIDE SEQUENCE</scope>
    <source>
        <strain evidence="4">CL551</strain>
    </source>
</reference>
<dbReference type="InterPro" id="IPR034737">
    <property type="entry name" value="TCTP"/>
</dbReference>
<evidence type="ECO:0000256" key="2">
    <source>
        <dbReference type="PROSITE-ProRule" id="PRU01133"/>
    </source>
</evidence>
<evidence type="ECO:0000313" key="5">
    <source>
        <dbReference type="Proteomes" id="UP000789342"/>
    </source>
</evidence>
<dbReference type="OrthoDB" id="10248936at2759"/>
<feature type="domain" description="TCTP" evidence="3">
    <location>
        <begin position="12"/>
        <end position="179"/>
    </location>
</feature>